<dbReference type="EMBL" id="AYRZ02000005">
    <property type="protein sequence ID" value="PHT81454.1"/>
    <property type="molecule type" value="Genomic_DNA"/>
</dbReference>
<dbReference type="STRING" id="4072.A0A2G2ZHN8"/>
<comment type="similarity">
    <text evidence="1">Belongs to the COBRA family.</text>
</comment>
<evidence type="ECO:0000256" key="3">
    <source>
        <dbReference type="ARBA" id="ARBA00023180"/>
    </source>
</evidence>
<keyword evidence="6" id="KW-1185">Reference proteome</keyword>
<dbReference type="GO" id="GO:0010215">
    <property type="term" value="P:cellulose microfibril organization"/>
    <property type="evidence" value="ECO:0007669"/>
    <property type="project" value="InterPro"/>
</dbReference>
<sequence length="243" mass="26863">MRVYEWSSSSQSLELAGRRGVDHLVNNAGVHAITLFEDTEDITNLICHVGAETIEQGDYSKFKGNVPYCYKKDPVLVDLLPGVPYNQQFSNCCKGGVLASWGEDPSESVSSFQIGVGLAGTSNKTLKLPKNFTLLGPGPGYTCGPAKIVPSTVFLSPDHKRKSQAMKTRNINCSKCINYGRRMRKELDLLMKHVYKKSSTNDERRSQKDNQAFEDESDGDSDDVNESDNPDNVNESDSDPDGW</sequence>
<evidence type="ECO:0000256" key="4">
    <source>
        <dbReference type="SAM" id="MobiDB-lite"/>
    </source>
</evidence>
<feature type="region of interest" description="Disordered" evidence="4">
    <location>
        <begin position="197"/>
        <end position="243"/>
    </location>
</feature>
<feature type="compositionally biased region" description="Basic and acidic residues" evidence="4">
    <location>
        <begin position="199"/>
        <end position="208"/>
    </location>
</feature>
<evidence type="ECO:0000256" key="2">
    <source>
        <dbReference type="ARBA" id="ARBA00022729"/>
    </source>
</evidence>
<evidence type="ECO:0000313" key="6">
    <source>
        <dbReference type="Proteomes" id="UP000222542"/>
    </source>
</evidence>
<dbReference type="GO" id="GO:0005886">
    <property type="term" value="C:plasma membrane"/>
    <property type="evidence" value="ECO:0000318"/>
    <property type="project" value="GO_Central"/>
</dbReference>
<comment type="caution">
    <text evidence="5">The sequence shown here is derived from an EMBL/GenBank/DDBJ whole genome shotgun (WGS) entry which is preliminary data.</text>
</comment>
<reference evidence="5 6" key="2">
    <citation type="journal article" date="2017" name="Genome Biol.">
        <title>New reference genome sequences of hot pepper reveal the massive evolution of plant disease-resistance genes by retroduplication.</title>
        <authorList>
            <person name="Kim S."/>
            <person name="Park J."/>
            <person name="Yeom S.I."/>
            <person name="Kim Y.M."/>
            <person name="Seo E."/>
            <person name="Kim K.T."/>
            <person name="Kim M.S."/>
            <person name="Lee J.M."/>
            <person name="Cheong K."/>
            <person name="Shin H.S."/>
            <person name="Kim S.B."/>
            <person name="Han K."/>
            <person name="Lee J."/>
            <person name="Park M."/>
            <person name="Lee H.A."/>
            <person name="Lee H.Y."/>
            <person name="Lee Y."/>
            <person name="Oh S."/>
            <person name="Lee J.H."/>
            <person name="Choi E."/>
            <person name="Choi E."/>
            <person name="Lee S.E."/>
            <person name="Jeon J."/>
            <person name="Kim H."/>
            <person name="Choi G."/>
            <person name="Song H."/>
            <person name="Lee J."/>
            <person name="Lee S.C."/>
            <person name="Kwon J.K."/>
            <person name="Lee H.Y."/>
            <person name="Koo N."/>
            <person name="Hong Y."/>
            <person name="Kim R.W."/>
            <person name="Kang W.H."/>
            <person name="Huh J.H."/>
            <person name="Kang B.C."/>
            <person name="Yang T.J."/>
            <person name="Lee Y.H."/>
            <person name="Bennetzen J.L."/>
            <person name="Choi D."/>
        </authorList>
    </citation>
    <scope>NUCLEOTIDE SEQUENCE [LARGE SCALE GENOMIC DNA]</scope>
    <source>
        <strain evidence="6">cv. CM334</strain>
    </source>
</reference>
<organism evidence="5 6">
    <name type="scientific">Capsicum annuum</name>
    <name type="common">Capsicum pepper</name>
    <dbReference type="NCBI Taxonomy" id="4072"/>
    <lineage>
        <taxon>Eukaryota</taxon>
        <taxon>Viridiplantae</taxon>
        <taxon>Streptophyta</taxon>
        <taxon>Embryophyta</taxon>
        <taxon>Tracheophyta</taxon>
        <taxon>Spermatophyta</taxon>
        <taxon>Magnoliopsida</taxon>
        <taxon>eudicotyledons</taxon>
        <taxon>Gunneridae</taxon>
        <taxon>Pentapetalae</taxon>
        <taxon>asterids</taxon>
        <taxon>lamiids</taxon>
        <taxon>Solanales</taxon>
        <taxon>Solanaceae</taxon>
        <taxon>Solanoideae</taxon>
        <taxon>Capsiceae</taxon>
        <taxon>Capsicum</taxon>
    </lineage>
</organism>
<dbReference type="Gramene" id="PHT81454">
    <property type="protein sequence ID" value="PHT81454"/>
    <property type="gene ID" value="T459_14469"/>
</dbReference>
<dbReference type="GO" id="GO:0052324">
    <property type="term" value="P:plant-type cell wall cellulose biosynthetic process"/>
    <property type="evidence" value="ECO:0000318"/>
    <property type="project" value="GO_Central"/>
</dbReference>
<dbReference type="PANTHER" id="PTHR31673:SF23">
    <property type="entry name" value="COBRA-LIKE PROTEIN 4"/>
    <property type="match status" value="1"/>
</dbReference>
<dbReference type="Pfam" id="PF04833">
    <property type="entry name" value="COBRA"/>
    <property type="match status" value="1"/>
</dbReference>
<proteinExistence type="inferred from homology"/>
<dbReference type="PANTHER" id="PTHR31673">
    <property type="entry name" value="PROTEIN COBRA"/>
    <property type="match status" value="1"/>
</dbReference>
<reference evidence="5 6" key="1">
    <citation type="journal article" date="2014" name="Nat. Genet.">
        <title>Genome sequence of the hot pepper provides insights into the evolution of pungency in Capsicum species.</title>
        <authorList>
            <person name="Kim S."/>
            <person name="Park M."/>
            <person name="Yeom S.I."/>
            <person name="Kim Y.M."/>
            <person name="Lee J.M."/>
            <person name="Lee H.A."/>
            <person name="Seo E."/>
            <person name="Choi J."/>
            <person name="Cheong K."/>
            <person name="Kim K.T."/>
            <person name="Jung K."/>
            <person name="Lee G.W."/>
            <person name="Oh S.K."/>
            <person name="Bae C."/>
            <person name="Kim S.B."/>
            <person name="Lee H.Y."/>
            <person name="Kim S.Y."/>
            <person name="Kim M.S."/>
            <person name="Kang B.C."/>
            <person name="Jo Y.D."/>
            <person name="Yang H.B."/>
            <person name="Jeong H.J."/>
            <person name="Kang W.H."/>
            <person name="Kwon J.K."/>
            <person name="Shin C."/>
            <person name="Lim J.Y."/>
            <person name="Park J.H."/>
            <person name="Huh J.H."/>
            <person name="Kim J.S."/>
            <person name="Kim B.D."/>
            <person name="Cohen O."/>
            <person name="Paran I."/>
            <person name="Suh M.C."/>
            <person name="Lee S.B."/>
            <person name="Kim Y.K."/>
            <person name="Shin Y."/>
            <person name="Noh S.J."/>
            <person name="Park J."/>
            <person name="Seo Y.S."/>
            <person name="Kwon S.Y."/>
            <person name="Kim H.A."/>
            <person name="Park J.M."/>
            <person name="Kim H.J."/>
            <person name="Choi S.B."/>
            <person name="Bosland P.W."/>
            <person name="Reeves G."/>
            <person name="Jo S.H."/>
            <person name="Lee B.W."/>
            <person name="Cho H.T."/>
            <person name="Choi H.S."/>
            <person name="Lee M.S."/>
            <person name="Yu Y."/>
            <person name="Do Choi Y."/>
            <person name="Park B.S."/>
            <person name="van Deynze A."/>
            <person name="Ashrafi H."/>
            <person name="Hill T."/>
            <person name="Kim W.T."/>
            <person name="Pai H.S."/>
            <person name="Ahn H.K."/>
            <person name="Yeam I."/>
            <person name="Giovannoni J.J."/>
            <person name="Rose J.K."/>
            <person name="Sorensen I."/>
            <person name="Lee S.J."/>
            <person name="Kim R.W."/>
            <person name="Choi I.Y."/>
            <person name="Choi B.S."/>
            <person name="Lim J.S."/>
            <person name="Lee Y.H."/>
            <person name="Choi D."/>
        </authorList>
    </citation>
    <scope>NUCLEOTIDE SEQUENCE [LARGE SCALE GENOMIC DNA]</scope>
    <source>
        <strain evidence="6">cv. CM334</strain>
    </source>
</reference>
<evidence type="ECO:0000313" key="5">
    <source>
        <dbReference type="EMBL" id="PHT81454.1"/>
    </source>
</evidence>
<protein>
    <submittedName>
        <fullName evidence="5">Uncharacterized protein</fullName>
    </submittedName>
</protein>
<name>A0A2G2ZHN8_CAPAN</name>
<keyword evidence="3" id="KW-0325">Glycoprotein</keyword>
<dbReference type="AlphaFoldDB" id="A0A2G2ZHN8"/>
<keyword evidence="2" id="KW-0732">Signal</keyword>
<dbReference type="Proteomes" id="UP000222542">
    <property type="component" value="Unassembled WGS sequence"/>
</dbReference>
<feature type="compositionally biased region" description="Acidic residues" evidence="4">
    <location>
        <begin position="212"/>
        <end position="243"/>
    </location>
</feature>
<dbReference type="InterPro" id="IPR006918">
    <property type="entry name" value="COBRA_pln"/>
</dbReference>
<gene>
    <name evidence="5" type="ORF">T459_14469</name>
</gene>
<evidence type="ECO:0000256" key="1">
    <source>
        <dbReference type="ARBA" id="ARBA00005507"/>
    </source>
</evidence>
<accession>A0A2G2ZHN8</accession>